<dbReference type="Proteomes" id="UP001373714">
    <property type="component" value="Unassembled WGS sequence"/>
</dbReference>
<dbReference type="Gene3D" id="2.80.10.50">
    <property type="match status" value="1"/>
</dbReference>
<comment type="caution">
    <text evidence="2">The sequence shown here is derived from an EMBL/GenBank/DDBJ whole genome shotgun (WGS) entry which is preliminary data.</text>
</comment>
<accession>A0AAV9VH68</accession>
<gene>
    <name evidence="2" type="ORF">TWF730_006632</name>
</gene>
<keyword evidence="1" id="KW-0175">Coiled coil</keyword>
<dbReference type="EMBL" id="JAVHNS010000003">
    <property type="protein sequence ID" value="KAK6360491.1"/>
    <property type="molecule type" value="Genomic_DNA"/>
</dbReference>
<dbReference type="InterPro" id="IPR053137">
    <property type="entry name" value="NLR-like"/>
</dbReference>
<reference evidence="2 3" key="1">
    <citation type="submission" date="2019-10" db="EMBL/GenBank/DDBJ databases">
        <authorList>
            <person name="Palmer J.M."/>
        </authorList>
    </citation>
    <scope>NUCLEOTIDE SEQUENCE [LARGE SCALE GENOMIC DNA]</scope>
    <source>
        <strain evidence="2 3">TWF730</strain>
    </source>
</reference>
<evidence type="ECO:0000313" key="3">
    <source>
        <dbReference type="Proteomes" id="UP001373714"/>
    </source>
</evidence>
<evidence type="ECO:0000256" key="1">
    <source>
        <dbReference type="SAM" id="Coils"/>
    </source>
</evidence>
<dbReference type="PANTHER" id="PTHR46082:SF11">
    <property type="entry name" value="AAA+ ATPASE DOMAIN-CONTAINING PROTEIN-RELATED"/>
    <property type="match status" value="1"/>
</dbReference>
<keyword evidence="3" id="KW-1185">Reference proteome</keyword>
<sequence length="570" mass="63990">MTTKKLKYEDYTVGWVTVLDSELNASILLLDEEHEPLAPKENDDNGYILGRIGAHNVAISFSGAGAYETNAAAHAVNNMLRTFPNTRFALLVGVGGGAPGPPNLDDPSQDIRLGDIVISEPKGDHGGVIQYDMGKWEDEEEFTIKSHLNKPPNLLLKAVKFLRSNHSFNKGEMSKYIEEATKKASDLPKLKGYRYPGCDQDRLFEATYRHAGENDCSNCDSRMIQKRSLRESKHTPEVHYGLIASADTVMKSAQYRDKLRNRWNVSCFDTEAAGLMNNFPCVVIRGICDYSDGHKNRMWQPYAAIAAAAYAKDLLRVISTHEVTALPPAPSLPNLNPWHNEVDTDQRTGAITQKELITSGLKERLQGILEKSEARLLTLEENLASLSQSQDVLQKIETRLFALEEKATGLSQPSSSTTPAHKPFPLKVGVKYLIINAESGLTIDLTGDSNMKICLRYQHGENEKWILNKNSNGQWTFMSSRNSESPFYLGVANGVRDKKDIMASYEPFGWDICQDDDFPFYFNISRPDNQRPDLHVSSSNEYVGGWCILISGKYHRADPRRHQKWVFLQV</sequence>
<dbReference type="InterPro" id="IPR035992">
    <property type="entry name" value="Ricin_B-like_lectins"/>
</dbReference>
<feature type="coiled-coil region" evidence="1">
    <location>
        <begin position="362"/>
        <end position="406"/>
    </location>
</feature>
<proteinExistence type="predicted"/>
<evidence type="ECO:0008006" key="4">
    <source>
        <dbReference type="Google" id="ProtNLM"/>
    </source>
</evidence>
<name>A0AAV9VH68_9PEZI</name>
<dbReference type="SUPFAM" id="SSF53167">
    <property type="entry name" value="Purine and uridine phosphorylases"/>
    <property type="match status" value="1"/>
</dbReference>
<dbReference type="GO" id="GO:0009116">
    <property type="term" value="P:nucleoside metabolic process"/>
    <property type="evidence" value="ECO:0007669"/>
    <property type="project" value="InterPro"/>
</dbReference>
<dbReference type="AlphaFoldDB" id="A0AAV9VH68"/>
<dbReference type="GO" id="GO:0003824">
    <property type="term" value="F:catalytic activity"/>
    <property type="evidence" value="ECO:0007669"/>
    <property type="project" value="InterPro"/>
</dbReference>
<dbReference type="PANTHER" id="PTHR46082">
    <property type="entry name" value="ATP/GTP-BINDING PROTEIN-RELATED"/>
    <property type="match status" value="1"/>
</dbReference>
<dbReference type="InterPro" id="IPR035994">
    <property type="entry name" value="Nucleoside_phosphorylase_sf"/>
</dbReference>
<protein>
    <recommendedName>
        <fullName evidence="4">Nucleoside phosphorylase domain-containing protein</fullName>
    </recommendedName>
</protein>
<evidence type="ECO:0000313" key="2">
    <source>
        <dbReference type="EMBL" id="KAK6360491.1"/>
    </source>
</evidence>
<dbReference type="SUPFAM" id="SSF50370">
    <property type="entry name" value="Ricin B-like lectins"/>
    <property type="match status" value="1"/>
</dbReference>
<dbReference type="Gene3D" id="3.40.50.1580">
    <property type="entry name" value="Nucleoside phosphorylase domain"/>
    <property type="match status" value="1"/>
</dbReference>
<organism evidence="2 3">
    <name type="scientific">Orbilia blumenaviensis</name>
    <dbReference type="NCBI Taxonomy" id="1796055"/>
    <lineage>
        <taxon>Eukaryota</taxon>
        <taxon>Fungi</taxon>
        <taxon>Dikarya</taxon>
        <taxon>Ascomycota</taxon>
        <taxon>Pezizomycotina</taxon>
        <taxon>Orbiliomycetes</taxon>
        <taxon>Orbiliales</taxon>
        <taxon>Orbiliaceae</taxon>
        <taxon>Orbilia</taxon>
    </lineage>
</organism>